<evidence type="ECO:0000256" key="1">
    <source>
        <dbReference type="SAM" id="MobiDB-lite"/>
    </source>
</evidence>
<keyword evidence="4" id="KW-1185">Reference proteome</keyword>
<evidence type="ECO:0000313" key="3">
    <source>
        <dbReference type="EMBL" id="KAA1248902.1"/>
    </source>
</evidence>
<evidence type="ECO:0008006" key="5">
    <source>
        <dbReference type="Google" id="ProtNLM"/>
    </source>
</evidence>
<feature type="compositionally biased region" description="Basic and acidic residues" evidence="1">
    <location>
        <begin position="1"/>
        <end position="11"/>
    </location>
</feature>
<comment type="caution">
    <text evidence="3">The sequence shown here is derived from an EMBL/GenBank/DDBJ whole genome shotgun (WGS) entry which is preliminary data.</text>
</comment>
<gene>
    <name evidence="3" type="ORF">F0Q45_18065</name>
</gene>
<feature type="region of interest" description="Disordered" evidence="1">
    <location>
        <begin position="1"/>
        <end position="30"/>
    </location>
</feature>
<keyword evidence="2" id="KW-0812">Transmembrane</keyword>
<name>A0A5B1BLE0_MYCSI</name>
<dbReference type="EMBL" id="VTZN01000123">
    <property type="protein sequence ID" value="KAA1248902.1"/>
    <property type="molecule type" value="Genomic_DNA"/>
</dbReference>
<reference evidence="3 4" key="1">
    <citation type="submission" date="2019-09" db="EMBL/GenBank/DDBJ databases">
        <title>Report of infection by Mycobacterium simiae a patient suffering from pulmonary tuberculosis.</title>
        <authorList>
            <person name="Mohanty P.S."/>
            <person name="Bansal A.K."/>
            <person name="Singh H."/>
            <person name="Sharma S."/>
            <person name="Patil S.A."/>
            <person name="Upadhaya P."/>
            <person name="Singh P.K."/>
            <person name="Kumar D."/>
            <person name="Kumar S."/>
            <person name="Singh R.K."/>
            <person name="Chaudhary B."/>
        </authorList>
    </citation>
    <scope>NUCLEOTIDE SEQUENCE [LARGE SCALE GENOMIC DNA]</scope>
    <source>
        <strain evidence="3 4">JAL-560-SIM</strain>
    </source>
</reference>
<accession>A0A5B1BLE0</accession>
<keyword evidence="2" id="KW-0472">Membrane</keyword>
<dbReference type="RefSeq" id="WP_149655244.1">
    <property type="nucleotide sequence ID" value="NZ_VTZN01000123.1"/>
</dbReference>
<dbReference type="OrthoDB" id="4762325at2"/>
<protein>
    <recommendedName>
        <fullName evidence="5">Transmembrane protein</fullName>
    </recommendedName>
</protein>
<evidence type="ECO:0000256" key="2">
    <source>
        <dbReference type="SAM" id="Phobius"/>
    </source>
</evidence>
<sequence length="189" mass="20768">MAEKEAAHDRQSSPGTEPFVPNFDSDAHSVRFAPDFTDSEPIRSLAGLAPETNDPEIPAPREPAAEGTEAISQVQSVTVPGRYTYLKRWKFVLVLLGVWFAAAEVGLSLYYWWYHTIDKTPPVFMVLVYVVVCTVAGLMLSMVEGRPLITALSLAVMSSPFASVAAGAPLYGYFYCEQARRCLIGVLPY</sequence>
<evidence type="ECO:0000313" key="4">
    <source>
        <dbReference type="Proteomes" id="UP000324701"/>
    </source>
</evidence>
<feature type="transmembrane region" description="Helical" evidence="2">
    <location>
        <begin position="120"/>
        <end position="140"/>
    </location>
</feature>
<feature type="transmembrane region" description="Helical" evidence="2">
    <location>
        <begin position="91"/>
        <end position="114"/>
    </location>
</feature>
<dbReference type="Proteomes" id="UP000324701">
    <property type="component" value="Unassembled WGS sequence"/>
</dbReference>
<proteinExistence type="predicted"/>
<keyword evidence="2" id="KW-1133">Transmembrane helix</keyword>
<organism evidence="3 4">
    <name type="scientific">Mycobacterium simiae</name>
    <name type="common">Mycobacterium habana</name>
    <dbReference type="NCBI Taxonomy" id="1784"/>
    <lineage>
        <taxon>Bacteria</taxon>
        <taxon>Bacillati</taxon>
        <taxon>Actinomycetota</taxon>
        <taxon>Actinomycetes</taxon>
        <taxon>Mycobacteriales</taxon>
        <taxon>Mycobacteriaceae</taxon>
        <taxon>Mycobacterium</taxon>
        <taxon>Mycobacterium simiae complex</taxon>
    </lineage>
</organism>
<dbReference type="AlphaFoldDB" id="A0A5B1BLE0"/>
<feature type="transmembrane region" description="Helical" evidence="2">
    <location>
        <begin position="152"/>
        <end position="174"/>
    </location>
</feature>
<feature type="region of interest" description="Disordered" evidence="1">
    <location>
        <begin position="44"/>
        <end position="69"/>
    </location>
</feature>